<dbReference type="EMBL" id="JARBHB010000004">
    <property type="protein sequence ID" value="KAJ8886302.1"/>
    <property type="molecule type" value="Genomic_DNA"/>
</dbReference>
<organism evidence="1 2">
    <name type="scientific">Dryococelus australis</name>
    <dbReference type="NCBI Taxonomy" id="614101"/>
    <lineage>
        <taxon>Eukaryota</taxon>
        <taxon>Metazoa</taxon>
        <taxon>Ecdysozoa</taxon>
        <taxon>Arthropoda</taxon>
        <taxon>Hexapoda</taxon>
        <taxon>Insecta</taxon>
        <taxon>Pterygota</taxon>
        <taxon>Neoptera</taxon>
        <taxon>Polyneoptera</taxon>
        <taxon>Phasmatodea</taxon>
        <taxon>Verophasmatodea</taxon>
        <taxon>Anareolatae</taxon>
        <taxon>Phasmatidae</taxon>
        <taxon>Eurycanthinae</taxon>
        <taxon>Dryococelus</taxon>
    </lineage>
</organism>
<accession>A0ABQ9HPP5</accession>
<protein>
    <submittedName>
        <fullName evidence="1">Uncharacterized protein</fullName>
    </submittedName>
</protein>
<sequence length="84" mass="9863">MEFVKSKNYGNDDMVYRVALNVTVAELIFVQYLDGQRIAYYGKMGDACNKIDLVVPTVLGYVMNGWSQERYEEIKPYLWLREQL</sequence>
<name>A0ABQ9HPP5_9NEOP</name>
<dbReference type="Proteomes" id="UP001159363">
    <property type="component" value="Chromosome X"/>
</dbReference>
<evidence type="ECO:0000313" key="1">
    <source>
        <dbReference type="EMBL" id="KAJ8886302.1"/>
    </source>
</evidence>
<keyword evidence="2" id="KW-1185">Reference proteome</keyword>
<proteinExistence type="predicted"/>
<reference evidence="1 2" key="1">
    <citation type="submission" date="2023-02" db="EMBL/GenBank/DDBJ databases">
        <title>LHISI_Scaffold_Assembly.</title>
        <authorList>
            <person name="Stuart O.P."/>
            <person name="Cleave R."/>
            <person name="Magrath M.J.L."/>
            <person name="Mikheyev A.S."/>
        </authorList>
    </citation>
    <scope>NUCLEOTIDE SEQUENCE [LARGE SCALE GENOMIC DNA]</scope>
    <source>
        <strain evidence="1">Daus_M_001</strain>
        <tissue evidence="1">Leg muscle</tissue>
    </source>
</reference>
<gene>
    <name evidence="1" type="ORF">PR048_012513</name>
</gene>
<evidence type="ECO:0000313" key="2">
    <source>
        <dbReference type="Proteomes" id="UP001159363"/>
    </source>
</evidence>
<comment type="caution">
    <text evidence="1">The sequence shown here is derived from an EMBL/GenBank/DDBJ whole genome shotgun (WGS) entry which is preliminary data.</text>
</comment>